<dbReference type="Pfam" id="PF13242">
    <property type="entry name" value="Hydrolase_like"/>
    <property type="match status" value="1"/>
</dbReference>
<keyword evidence="3" id="KW-0460">Magnesium</keyword>
<accession>A0A822VKR9</accession>
<organism evidence="4 5">
    <name type="scientific">Streptococcus suis</name>
    <dbReference type="NCBI Taxonomy" id="1307"/>
    <lineage>
        <taxon>Bacteria</taxon>
        <taxon>Bacillati</taxon>
        <taxon>Bacillota</taxon>
        <taxon>Bacilli</taxon>
        <taxon>Lactobacillales</taxon>
        <taxon>Streptococcaceae</taxon>
        <taxon>Streptococcus</taxon>
    </lineage>
</organism>
<sequence length="72" mass="8315">MEERLGMSGEDICYLGDSFENDIIGAKTAGWQAVWFNHRKRSEPESSFQADYMIDEWFNLDSLIKNIIKPIG</sequence>
<evidence type="ECO:0000256" key="2">
    <source>
        <dbReference type="ARBA" id="ARBA00022801"/>
    </source>
</evidence>
<protein>
    <submittedName>
        <fullName evidence="4">Haloacid dehalogenase</fullName>
    </submittedName>
</protein>
<keyword evidence="2" id="KW-0378">Hydrolase</keyword>
<name>A0A822VKR9_STRSU</name>
<dbReference type="PANTHER" id="PTHR46470:SF2">
    <property type="entry name" value="GLYCERALDEHYDE 3-PHOSPHATE PHOSPHATASE"/>
    <property type="match status" value="1"/>
</dbReference>
<dbReference type="AlphaFoldDB" id="A0A822VKR9"/>
<reference evidence="4 5" key="1">
    <citation type="submission" date="2016-02" db="EMBL/GenBank/DDBJ databases">
        <authorList>
            <consortium name="Pathogen Informatics"/>
        </authorList>
    </citation>
    <scope>NUCLEOTIDE SEQUENCE [LARGE SCALE GENOMIC DNA]</scope>
    <source>
        <strain evidence="4 5">LOLA-SS005</strain>
    </source>
</reference>
<dbReference type="EMBL" id="FIFJ01000006">
    <property type="protein sequence ID" value="CYT86972.1"/>
    <property type="molecule type" value="Genomic_DNA"/>
</dbReference>
<dbReference type="InterPro" id="IPR036412">
    <property type="entry name" value="HAD-like_sf"/>
</dbReference>
<dbReference type="SUPFAM" id="SSF56784">
    <property type="entry name" value="HAD-like"/>
    <property type="match status" value="1"/>
</dbReference>
<evidence type="ECO:0000313" key="4">
    <source>
        <dbReference type="EMBL" id="CYT86972.1"/>
    </source>
</evidence>
<comment type="caution">
    <text evidence="4">The sequence shown here is derived from an EMBL/GenBank/DDBJ whole genome shotgun (WGS) entry which is preliminary data.</text>
</comment>
<dbReference type="InterPro" id="IPR023214">
    <property type="entry name" value="HAD_sf"/>
</dbReference>
<dbReference type="PANTHER" id="PTHR46470">
    <property type="entry name" value="N-ACYLNEURAMINATE-9-PHOSPHATASE"/>
    <property type="match status" value="1"/>
</dbReference>
<evidence type="ECO:0000256" key="1">
    <source>
        <dbReference type="ARBA" id="ARBA00022723"/>
    </source>
</evidence>
<dbReference type="Gene3D" id="3.40.50.1000">
    <property type="entry name" value="HAD superfamily/HAD-like"/>
    <property type="match status" value="1"/>
</dbReference>
<dbReference type="Proteomes" id="UP000075041">
    <property type="component" value="Unassembled WGS sequence"/>
</dbReference>
<gene>
    <name evidence="4" type="ORF">ERS132356_00691</name>
</gene>
<dbReference type="GO" id="GO:0016791">
    <property type="term" value="F:phosphatase activity"/>
    <property type="evidence" value="ECO:0007669"/>
    <property type="project" value="TreeGrafter"/>
</dbReference>
<keyword evidence="1" id="KW-0479">Metal-binding</keyword>
<evidence type="ECO:0000313" key="5">
    <source>
        <dbReference type="Proteomes" id="UP000075041"/>
    </source>
</evidence>
<dbReference type="GO" id="GO:0046872">
    <property type="term" value="F:metal ion binding"/>
    <property type="evidence" value="ECO:0007669"/>
    <property type="project" value="UniProtKB-KW"/>
</dbReference>
<evidence type="ECO:0000256" key="3">
    <source>
        <dbReference type="ARBA" id="ARBA00022842"/>
    </source>
</evidence>
<dbReference type="InterPro" id="IPR051400">
    <property type="entry name" value="HAD-like_hydrolase"/>
</dbReference>
<proteinExistence type="predicted"/>